<reference evidence="2 3" key="1">
    <citation type="journal article" date="2014" name="Appl. Environ. Microbiol.">
        <title>Genomic encyclopedia of type strains of the genus Bifidobacterium.</title>
        <authorList>
            <person name="Milani C."/>
            <person name="Lugli G.A."/>
            <person name="Duranti S."/>
            <person name="Turroni F."/>
            <person name="Bottacini F."/>
            <person name="Mangifesta M."/>
            <person name="Sanchez B."/>
            <person name="Viappiani A."/>
            <person name="Mancabelli L."/>
            <person name="Taminiau B."/>
            <person name="Delcenserie V."/>
            <person name="Barrangou R."/>
            <person name="Margolles A."/>
            <person name="van Sinderen D."/>
            <person name="Ventura M."/>
        </authorList>
    </citation>
    <scope>NUCLEOTIDE SEQUENCE [LARGE SCALE GENOMIC DNA]</scope>
    <source>
        <strain evidence="2 3">DSM 19703</strain>
    </source>
</reference>
<dbReference type="AlphaFoldDB" id="A0A080N5N3"/>
<keyword evidence="1" id="KW-0812">Transmembrane</keyword>
<protein>
    <recommendedName>
        <fullName evidence="4">ABC-2 family transporter protein</fullName>
    </recommendedName>
</protein>
<evidence type="ECO:0000313" key="2">
    <source>
        <dbReference type="EMBL" id="KFF30824.1"/>
    </source>
</evidence>
<dbReference type="EMBL" id="ATLK01000001">
    <property type="protein sequence ID" value="KFF30824.1"/>
    <property type="molecule type" value="Genomic_DNA"/>
</dbReference>
<keyword evidence="1" id="KW-1133">Transmembrane helix</keyword>
<proteinExistence type="predicted"/>
<feature type="transmembrane region" description="Helical" evidence="1">
    <location>
        <begin position="25"/>
        <end position="46"/>
    </location>
</feature>
<sequence>MMVQTRKALSIDWLRLTNAGGKRSGLWWGLLIFLMPMVIMVIIPNVSSPLAGGLDGGVMGLLFSMSVMVPYALASVTASGEVRRFDGVIPISKKAQVEGRYLFVFLACVLIVIDYCLCIAVHITFSHRWGDDSYLSTIVKIIFCFLALSLLINALLLPLLYRFTSQPLMSFVFFGCFFGVFLVGVLVSAVILKLPPSFVPWVMSHTWIDALIVVLIVVVAWTVSLSVSLRIYKRQEL</sequence>
<evidence type="ECO:0008006" key="4">
    <source>
        <dbReference type="Google" id="ProtNLM"/>
    </source>
</evidence>
<feature type="transmembrane region" description="Helical" evidence="1">
    <location>
        <begin position="211"/>
        <end position="232"/>
    </location>
</feature>
<gene>
    <name evidence="2" type="ORF">BBOMB_0136</name>
</gene>
<feature type="transmembrane region" description="Helical" evidence="1">
    <location>
        <begin position="168"/>
        <end position="191"/>
    </location>
</feature>
<accession>A0A080N5N3</accession>
<dbReference type="InterPro" id="IPR025699">
    <property type="entry name" value="ABC2_memb-like"/>
</dbReference>
<comment type="caution">
    <text evidence="2">The sequence shown here is derived from an EMBL/GenBank/DDBJ whole genome shotgun (WGS) entry which is preliminary data.</text>
</comment>
<evidence type="ECO:0000256" key="1">
    <source>
        <dbReference type="SAM" id="Phobius"/>
    </source>
</evidence>
<keyword evidence="3" id="KW-1185">Reference proteome</keyword>
<organism evidence="2 3">
    <name type="scientific">Bifidobacterium bombi DSM 19703</name>
    <dbReference type="NCBI Taxonomy" id="1341695"/>
    <lineage>
        <taxon>Bacteria</taxon>
        <taxon>Bacillati</taxon>
        <taxon>Actinomycetota</taxon>
        <taxon>Actinomycetes</taxon>
        <taxon>Bifidobacteriales</taxon>
        <taxon>Bifidobacteriaceae</taxon>
        <taxon>Bifidobacterium</taxon>
    </lineage>
</organism>
<feature type="transmembrane region" description="Helical" evidence="1">
    <location>
        <begin position="58"/>
        <end position="80"/>
    </location>
</feature>
<dbReference type="Pfam" id="PF13346">
    <property type="entry name" value="ABC2_membrane_5"/>
    <property type="match status" value="1"/>
</dbReference>
<evidence type="ECO:0000313" key="3">
    <source>
        <dbReference type="Proteomes" id="UP000028730"/>
    </source>
</evidence>
<feature type="transmembrane region" description="Helical" evidence="1">
    <location>
        <begin position="101"/>
        <end position="125"/>
    </location>
</feature>
<feature type="transmembrane region" description="Helical" evidence="1">
    <location>
        <begin position="137"/>
        <end position="161"/>
    </location>
</feature>
<keyword evidence="1" id="KW-0472">Membrane</keyword>
<name>A0A080N5N3_9BIFI</name>
<dbReference type="Proteomes" id="UP000028730">
    <property type="component" value="Unassembled WGS sequence"/>
</dbReference>